<reference evidence="1" key="1">
    <citation type="submission" date="2020-02" db="EMBL/GenBank/DDBJ databases">
        <authorList>
            <person name="Meier V. D."/>
        </authorList>
    </citation>
    <scope>NUCLEOTIDE SEQUENCE</scope>
    <source>
        <strain evidence="1">AVDCRST_MAG33</strain>
    </source>
</reference>
<evidence type="ECO:0000313" key="1">
    <source>
        <dbReference type="EMBL" id="CAA9578896.1"/>
    </source>
</evidence>
<dbReference type="EMBL" id="CADCWK010000417">
    <property type="protein sequence ID" value="CAA9578896.1"/>
    <property type="molecule type" value="Genomic_DNA"/>
</dbReference>
<dbReference type="AlphaFoldDB" id="A0A6J4VHD0"/>
<proteinExistence type="predicted"/>
<gene>
    <name evidence="1" type="ORF">AVDCRST_MAG33-3376</name>
</gene>
<name>A0A6J4VHD0_9BACT</name>
<organism evidence="1">
    <name type="scientific">uncultured Thermomicrobiales bacterium</name>
    <dbReference type="NCBI Taxonomy" id="1645740"/>
    <lineage>
        <taxon>Bacteria</taxon>
        <taxon>Pseudomonadati</taxon>
        <taxon>Thermomicrobiota</taxon>
        <taxon>Thermomicrobia</taxon>
        <taxon>Thermomicrobiales</taxon>
        <taxon>environmental samples</taxon>
    </lineage>
</organism>
<protein>
    <submittedName>
        <fullName evidence="1">Uncharacterized protein</fullName>
    </submittedName>
</protein>
<accession>A0A6J4VHD0</accession>
<sequence>MLILGPDRDQRDGTCGVDDVDRSLAPSFLTAVWASGRP</sequence>